<evidence type="ECO:0000256" key="2">
    <source>
        <dbReference type="ARBA" id="ARBA00022475"/>
    </source>
</evidence>
<evidence type="ECO:0000256" key="5">
    <source>
        <dbReference type="ARBA" id="ARBA00022692"/>
    </source>
</evidence>
<keyword evidence="7 8" id="KW-0472">Membrane</keyword>
<accession>A0AAE3IT95</accession>
<dbReference type="AlphaFoldDB" id="A0AAE3IT95"/>
<evidence type="ECO:0000256" key="1">
    <source>
        <dbReference type="ARBA" id="ARBA00004651"/>
    </source>
</evidence>
<reference evidence="9" key="1">
    <citation type="submission" date="2022-10" db="EMBL/GenBank/DDBJ databases">
        <title>Description of Fervidibacillus gen. nov. in the family Fervidibacillaceae fam. nov. with two species, Fervidibacillus albus sp. nov., and Fervidibacillus halotolerans sp. nov., isolated from tidal flat sediments.</title>
        <authorList>
            <person name="Kwon K.K."/>
            <person name="Yang S.-H."/>
        </authorList>
    </citation>
    <scope>NUCLEOTIDE SEQUENCE</scope>
    <source>
        <strain evidence="9">JCM 19140</strain>
    </source>
</reference>
<evidence type="ECO:0000256" key="7">
    <source>
        <dbReference type="ARBA" id="ARBA00023136"/>
    </source>
</evidence>
<dbReference type="InterPro" id="IPR050297">
    <property type="entry name" value="LipidA_mod_glycosyltrf_83"/>
</dbReference>
<feature type="transmembrane region" description="Helical" evidence="8">
    <location>
        <begin position="269"/>
        <end position="289"/>
    </location>
</feature>
<keyword evidence="6 8" id="KW-1133">Transmembrane helix</keyword>
<evidence type="ECO:0000256" key="4">
    <source>
        <dbReference type="ARBA" id="ARBA00022679"/>
    </source>
</evidence>
<feature type="transmembrane region" description="Helical" evidence="8">
    <location>
        <begin position="27"/>
        <end position="47"/>
    </location>
</feature>
<evidence type="ECO:0000313" key="9">
    <source>
        <dbReference type="EMBL" id="MCU9612329.1"/>
    </source>
</evidence>
<feature type="transmembrane region" description="Helical" evidence="8">
    <location>
        <begin position="105"/>
        <end position="137"/>
    </location>
</feature>
<protein>
    <submittedName>
        <fullName evidence="9">Glycosyltransferase family 39 protein</fullName>
    </submittedName>
</protein>
<keyword evidence="10" id="KW-1185">Reference proteome</keyword>
<dbReference type="GO" id="GO:0016763">
    <property type="term" value="F:pentosyltransferase activity"/>
    <property type="evidence" value="ECO:0007669"/>
    <property type="project" value="TreeGrafter"/>
</dbReference>
<dbReference type="PANTHER" id="PTHR33908">
    <property type="entry name" value="MANNOSYLTRANSFERASE YKCB-RELATED"/>
    <property type="match status" value="1"/>
</dbReference>
<dbReference type="Proteomes" id="UP001209318">
    <property type="component" value="Unassembled WGS sequence"/>
</dbReference>
<sequence length="335" mass="38070">MSGLSGQSGYGAVLGYIYGFFYPNPLWGQYINVLASVLTIIVFYKILCKLTIDQKYKTIGILVVCFMPNYIIMSAILLRESFITLLLALTIYCLLEWFYKYHWKYIIYAISLVLGATYLHSGTFAYAIAIFIVLAFANNKKRKFQFKQSSIFITGFSIIFITFLYSSYGDTLFGYLGGIESVKDVVAKSEVYATGGSAYNVYLVDDSSSLGFIINSPIRIFYFLASPLPWDWRGMSDIIAFFGSGFFYLLAIVYGFRALSLKNNKNKELIIVFLIFIICSGLIYSWGVSNAGTALRHRDKFLASFTLLLIISLDSIKQFKKQKVPVLKVENFQWQ</sequence>
<keyword evidence="2" id="KW-1003">Cell membrane</keyword>
<comment type="subcellular location">
    <subcellularLocation>
        <location evidence="1">Cell membrane</location>
        <topology evidence="1">Multi-pass membrane protein</topology>
    </subcellularLocation>
</comment>
<proteinExistence type="predicted"/>
<dbReference type="EMBL" id="JAOUSF010000001">
    <property type="protein sequence ID" value="MCU9612329.1"/>
    <property type="molecule type" value="Genomic_DNA"/>
</dbReference>
<evidence type="ECO:0000313" key="10">
    <source>
        <dbReference type="Proteomes" id="UP001209318"/>
    </source>
</evidence>
<dbReference type="PANTHER" id="PTHR33908:SF11">
    <property type="entry name" value="MEMBRANE PROTEIN"/>
    <property type="match status" value="1"/>
</dbReference>
<evidence type="ECO:0000256" key="8">
    <source>
        <dbReference type="SAM" id="Phobius"/>
    </source>
</evidence>
<name>A0AAE3IT95_9BACI</name>
<keyword evidence="3" id="KW-0328">Glycosyltransferase</keyword>
<gene>
    <name evidence="9" type="ORF">OEV98_01980</name>
</gene>
<dbReference type="GO" id="GO:0005886">
    <property type="term" value="C:plasma membrane"/>
    <property type="evidence" value="ECO:0007669"/>
    <property type="project" value="UniProtKB-SubCell"/>
</dbReference>
<feature type="transmembrane region" description="Helical" evidence="8">
    <location>
        <begin position="238"/>
        <end position="257"/>
    </location>
</feature>
<evidence type="ECO:0000256" key="6">
    <source>
        <dbReference type="ARBA" id="ARBA00022989"/>
    </source>
</evidence>
<keyword evidence="5 8" id="KW-0812">Transmembrane</keyword>
<comment type="caution">
    <text evidence="9">The sequence shown here is derived from an EMBL/GenBank/DDBJ whole genome shotgun (WGS) entry which is preliminary data.</text>
</comment>
<keyword evidence="4" id="KW-0808">Transferase</keyword>
<evidence type="ECO:0000256" key="3">
    <source>
        <dbReference type="ARBA" id="ARBA00022676"/>
    </source>
</evidence>
<dbReference type="GO" id="GO:0009103">
    <property type="term" value="P:lipopolysaccharide biosynthetic process"/>
    <property type="evidence" value="ECO:0007669"/>
    <property type="project" value="UniProtKB-ARBA"/>
</dbReference>
<organism evidence="9 10">
    <name type="scientific">Perspicuibacillus lycopersici</name>
    <dbReference type="NCBI Taxonomy" id="1325689"/>
    <lineage>
        <taxon>Bacteria</taxon>
        <taxon>Bacillati</taxon>
        <taxon>Bacillota</taxon>
        <taxon>Bacilli</taxon>
        <taxon>Bacillales</taxon>
        <taxon>Bacillaceae</taxon>
        <taxon>Perspicuibacillus</taxon>
    </lineage>
</organism>
<feature type="transmembrane region" description="Helical" evidence="8">
    <location>
        <begin position="149"/>
        <end position="168"/>
    </location>
</feature>